<evidence type="ECO:0000256" key="10">
    <source>
        <dbReference type="ARBA" id="ARBA00031082"/>
    </source>
</evidence>
<evidence type="ECO:0000256" key="6">
    <source>
        <dbReference type="ARBA" id="ARBA00022676"/>
    </source>
</evidence>
<dbReference type="FunFam" id="3.40.50.2020:FF:000023">
    <property type="entry name" value="Probable uracil phosphoribosyltransferase"/>
    <property type="match status" value="1"/>
</dbReference>
<proteinExistence type="inferred from homology"/>
<protein>
    <recommendedName>
        <fullName evidence="13">Uracil phosphoribosyltransferase</fullName>
        <ecNumber evidence="4">2.4.2.9</ecNumber>
    </recommendedName>
    <alternativeName>
        <fullName evidence="10">UMP pyrophosphorylase</fullName>
    </alternativeName>
    <alternativeName>
        <fullName evidence="14">UPRTase</fullName>
    </alternativeName>
</protein>
<dbReference type="EMBL" id="JANCMU010000005">
    <property type="protein sequence ID" value="MDG4946614.1"/>
    <property type="molecule type" value="Genomic_DNA"/>
</dbReference>
<reference evidence="16" key="1">
    <citation type="submission" date="2022-07" db="EMBL/GenBank/DDBJ databases">
        <title>Description and genome-wide analysis of Profundicola chukchiensis gen. nov., sp. nov., marine bacteria isolated from bottom sediments of the Chukchi Sea.</title>
        <authorList>
            <person name="Romanenko L."/>
            <person name="Otstavnykh N."/>
            <person name="Kurilenko V."/>
            <person name="Eremeev V."/>
            <person name="Velansky P."/>
            <person name="Mikhailov V."/>
            <person name="Isaeva M."/>
        </authorList>
    </citation>
    <scope>NUCLEOTIDE SEQUENCE</scope>
    <source>
        <strain evidence="16">KMM 9713</strain>
    </source>
</reference>
<comment type="similarity">
    <text evidence="3">Belongs to the UPRTase family.</text>
</comment>
<keyword evidence="6 16" id="KW-0328">Glycosyltransferase</keyword>
<dbReference type="GO" id="GO:0005525">
    <property type="term" value="F:GTP binding"/>
    <property type="evidence" value="ECO:0007669"/>
    <property type="project" value="UniProtKB-KW"/>
</dbReference>
<dbReference type="CDD" id="cd06223">
    <property type="entry name" value="PRTases_typeI"/>
    <property type="match status" value="1"/>
</dbReference>
<evidence type="ECO:0000256" key="13">
    <source>
        <dbReference type="ARBA" id="ARBA00072146"/>
    </source>
</evidence>
<dbReference type="SUPFAM" id="SSF53271">
    <property type="entry name" value="PRTase-like"/>
    <property type="match status" value="1"/>
</dbReference>
<dbReference type="PANTHER" id="PTHR11608">
    <property type="entry name" value="BIFUNCTIONAL PROTEIN PYRR"/>
    <property type="match status" value="1"/>
</dbReference>
<evidence type="ECO:0000256" key="2">
    <source>
        <dbReference type="ARBA" id="ARBA00005180"/>
    </source>
</evidence>
<keyword evidence="8" id="KW-0547">Nucleotide-binding</keyword>
<dbReference type="EC" id="2.4.2.9" evidence="4"/>
<dbReference type="RefSeq" id="WP_304416965.1">
    <property type="nucleotide sequence ID" value="NZ_JANAIE010000004.1"/>
</dbReference>
<organism evidence="16 17">
    <name type="scientific">Profundicola chukchiensis</name>
    <dbReference type="NCBI Taxonomy" id="2961959"/>
    <lineage>
        <taxon>Bacteria</taxon>
        <taxon>Pseudomonadati</taxon>
        <taxon>Bacteroidota</taxon>
        <taxon>Flavobacteriia</taxon>
        <taxon>Flavobacteriales</taxon>
        <taxon>Weeksellaceae</taxon>
        <taxon>Profundicola</taxon>
    </lineage>
</organism>
<comment type="pathway">
    <text evidence="2">Pyrimidine metabolism; UMP biosynthesis via salvage pathway; UMP from uracil: step 1/1.</text>
</comment>
<dbReference type="Pfam" id="PF14681">
    <property type="entry name" value="UPRTase"/>
    <property type="match status" value="1"/>
</dbReference>
<feature type="domain" description="Phosphoribosyltransferase" evidence="15">
    <location>
        <begin position="11"/>
        <end position="213"/>
    </location>
</feature>
<dbReference type="GO" id="GO:0004845">
    <property type="term" value="F:uracil phosphoribosyltransferase activity"/>
    <property type="evidence" value="ECO:0007669"/>
    <property type="project" value="UniProtKB-EC"/>
</dbReference>
<dbReference type="Gene3D" id="3.40.50.2020">
    <property type="match status" value="1"/>
</dbReference>
<keyword evidence="7 16" id="KW-0808">Transferase</keyword>
<accession>A0A9X4N441</accession>
<dbReference type="NCBIfam" id="NF001097">
    <property type="entry name" value="PRK00129.1"/>
    <property type="match status" value="1"/>
</dbReference>
<evidence type="ECO:0000256" key="11">
    <source>
        <dbReference type="ARBA" id="ARBA00052919"/>
    </source>
</evidence>
<name>A0A9X4N441_9FLAO</name>
<comment type="function">
    <text evidence="12">Catalyzes the conversion of uracil and 5-phospho-alpha-D-ribose 1-diphosphate (PRPP) to UMP and diphosphate.</text>
</comment>
<evidence type="ECO:0000256" key="12">
    <source>
        <dbReference type="ARBA" id="ARBA00056901"/>
    </source>
</evidence>
<evidence type="ECO:0000259" key="15">
    <source>
        <dbReference type="Pfam" id="PF14681"/>
    </source>
</evidence>
<keyword evidence="5" id="KW-0021">Allosteric enzyme</keyword>
<gene>
    <name evidence="16" type="primary">upp</name>
    <name evidence="16" type="ORF">NMK71_09320</name>
</gene>
<keyword evidence="9" id="KW-0342">GTP-binding</keyword>
<evidence type="ECO:0000256" key="3">
    <source>
        <dbReference type="ARBA" id="ARBA00009516"/>
    </source>
</evidence>
<dbReference type="AlphaFoldDB" id="A0A9X4N441"/>
<dbReference type="InterPro" id="IPR000836">
    <property type="entry name" value="PRTase_dom"/>
</dbReference>
<dbReference type="Proteomes" id="UP001152599">
    <property type="component" value="Unassembled WGS sequence"/>
</dbReference>
<comment type="catalytic activity">
    <reaction evidence="11">
        <text>UMP + diphosphate = 5-phospho-alpha-D-ribose 1-diphosphate + uracil</text>
        <dbReference type="Rhea" id="RHEA:13017"/>
        <dbReference type="ChEBI" id="CHEBI:17568"/>
        <dbReference type="ChEBI" id="CHEBI:33019"/>
        <dbReference type="ChEBI" id="CHEBI:57865"/>
        <dbReference type="ChEBI" id="CHEBI:58017"/>
        <dbReference type="EC" id="2.4.2.9"/>
    </reaction>
</comment>
<dbReference type="InterPro" id="IPR029057">
    <property type="entry name" value="PRTase-like"/>
</dbReference>
<evidence type="ECO:0000256" key="5">
    <source>
        <dbReference type="ARBA" id="ARBA00022533"/>
    </source>
</evidence>
<comment type="caution">
    <text evidence="16">The sequence shown here is derived from an EMBL/GenBank/DDBJ whole genome shotgun (WGS) entry which is preliminary data.</text>
</comment>
<evidence type="ECO:0000313" key="17">
    <source>
        <dbReference type="Proteomes" id="UP001152599"/>
    </source>
</evidence>
<comment type="cofactor">
    <cofactor evidence="1">
        <name>Mg(2+)</name>
        <dbReference type="ChEBI" id="CHEBI:18420"/>
    </cofactor>
</comment>
<sequence>MKNVISLSASNSLLTEWVNQLRCVKTQSDRLRFRRNLERIGEIGAYEISKGLDFKKVDITTPLGTKTSSEFNKQPVVLTILRAGVPLFQGVMNYFDGADSGFVGSYRKHDPEEDFVIRQEYITCPNIADRPLIITDPMIATGASLVEALKEILALGKPSSVHILCAIAAKPGLEKLAEAFPDATIWCGAIDDGLNDKNYIVPGLGDAGDLSFGSKLQS</sequence>
<evidence type="ECO:0000256" key="4">
    <source>
        <dbReference type="ARBA" id="ARBA00011894"/>
    </source>
</evidence>
<evidence type="ECO:0000256" key="1">
    <source>
        <dbReference type="ARBA" id="ARBA00001946"/>
    </source>
</evidence>
<evidence type="ECO:0000256" key="14">
    <source>
        <dbReference type="ARBA" id="ARBA00079807"/>
    </source>
</evidence>
<evidence type="ECO:0000256" key="9">
    <source>
        <dbReference type="ARBA" id="ARBA00023134"/>
    </source>
</evidence>
<evidence type="ECO:0000313" key="16">
    <source>
        <dbReference type="EMBL" id="MDG4946614.1"/>
    </source>
</evidence>
<keyword evidence="17" id="KW-1185">Reference proteome</keyword>
<evidence type="ECO:0000256" key="8">
    <source>
        <dbReference type="ARBA" id="ARBA00022741"/>
    </source>
</evidence>
<dbReference type="InterPro" id="IPR050137">
    <property type="entry name" value="PyrR_bifunctional"/>
</dbReference>
<dbReference type="PANTHER" id="PTHR11608:SF0">
    <property type="entry name" value="BIFUNCTIONAL PROTEIN PYRR"/>
    <property type="match status" value="1"/>
</dbReference>
<evidence type="ECO:0000256" key="7">
    <source>
        <dbReference type="ARBA" id="ARBA00022679"/>
    </source>
</evidence>